<dbReference type="PANTHER" id="PTHR30250">
    <property type="entry name" value="PST FAMILY PREDICTED COLANIC ACID TRANSPORTER"/>
    <property type="match status" value="1"/>
</dbReference>
<feature type="transmembrane region" description="Helical" evidence="6">
    <location>
        <begin position="244"/>
        <end position="264"/>
    </location>
</feature>
<reference evidence="7 8" key="1">
    <citation type="journal article" date="2018" name="Elife">
        <title>Discovery and characterization of a prevalent human gut bacterial enzyme sufficient for the inactivation of a family of plant toxins.</title>
        <authorList>
            <person name="Koppel N."/>
            <person name="Bisanz J.E."/>
            <person name="Pandelia M.E."/>
            <person name="Turnbaugh P.J."/>
            <person name="Balskus E.P."/>
        </authorList>
    </citation>
    <scope>NUCLEOTIDE SEQUENCE [LARGE SCALE GENOMIC DNA]</scope>
    <source>
        <strain evidence="7 8">MR1 #12</strain>
    </source>
</reference>
<proteinExistence type="predicted"/>
<evidence type="ECO:0000313" key="7">
    <source>
        <dbReference type="EMBL" id="RDB78114.1"/>
    </source>
</evidence>
<organism evidence="7 8">
    <name type="scientific">Eggerthella lenta</name>
    <name type="common">Eubacterium lentum</name>
    <dbReference type="NCBI Taxonomy" id="84112"/>
    <lineage>
        <taxon>Bacteria</taxon>
        <taxon>Bacillati</taxon>
        <taxon>Actinomycetota</taxon>
        <taxon>Coriobacteriia</taxon>
        <taxon>Eggerthellales</taxon>
        <taxon>Eggerthellaceae</taxon>
        <taxon>Eggerthella</taxon>
    </lineage>
</organism>
<dbReference type="GeneID" id="69510105"/>
<dbReference type="RefSeq" id="WP_009305120.1">
    <property type="nucleotide sequence ID" value="NZ_CABHNG010000003.1"/>
</dbReference>
<keyword evidence="4 6" id="KW-1133">Transmembrane helix</keyword>
<evidence type="ECO:0000256" key="4">
    <source>
        <dbReference type="ARBA" id="ARBA00022989"/>
    </source>
</evidence>
<feature type="transmembrane region" description="Helical" evidence="6">
    <location>
        <begin position="170"/>
        <end position="192"/>
    </location>
</feature>
<evidence type="ECO:0000256" key="5">
    <source>
        <dbReference type="ARBA" id="ARBA00023136"/>
    </source>
</evidence>
<feature type="transmembrane region" description="Helical" evidence="6">
    <location>
        <begin position="284"/>
        <end position="302"/>
    </location>
</feature>
<evidence type="ECO:0000256" key="3">
    <source>
        <dbReference type="ARBA" id="ARBA00022692"/>
    </source>
</evidence>
<evidence type="ECO:0000313" key="8">
    <source>
        <dbReference type="Proteomes" id="UP000253752"/>
    </source>
</evidence>
<dbReference type="GO" id="GO:0005886">
    <property type="term" value="C:plasma membrane"/>
    <property type="evidence" value="ECO:0007669"/>
    <property type="project" value="UniProtKB-SubCell"/>
</dbReference>
<dbReference type="Proteomes" id="UP000253752">
    <property type="component" value="Unassembled WGS sequence"/>
</dbReference>
<keyword evidence="3 6" id="KW-0812">Transmembrane</keyword>
<feature type="transmembrane region" description="Helical" evidence="6">
    <location>
        <begin position="213"/>
        <end position="238"/>
    </location>
</feature>
<comment type="subcellular location">
    <subcellularLocation>
        <location evidence="1">Cell membrane</location>
        <topology evidence="1">Multi-pass membrane protein</topology>
    </subcellularLocation>
</comment>
<evidence type="ECO:0000256" key="1">
    <source>
        <dbReference type="ARBA" id="ARBA00004651"/>
    </source>
</evidence>
<feature type="transmembrane region" description="Helical" evidence="6">
    <location>
        <begin position="322"/>
        <end position="346"/>
    </location>
</feature>
<keyword evidence="5 6" id="KW-0472">Membrane</keyword>
<accession>A0A369MPA5</accession>
<evidence type="ECO:0000256" key="6">
    <source>
        <dbReference type="SAM" id="Phobius"/>
    </source>
</evidence>
<gene>
    <name evidence="7" type="ORF">C1872_10485</name>
</gene>
<comment type="caution">
    <text evidence="7">The sequence shown here is derived from an EMBL/GenBank/DDBJ whole genome shotgun (WGS) entry which is preliminary data.</text>
</comment>
<feature type="transmembrane region" description="Helical" evidence="6">
    <location>
        <begin position="358"/>
        <end position="384"/>
    </location>
</feature>
<dbReference type="InterPro" id="IPR050833">
    <property type="entry name" value="Poly_Biosynth_Transport"/>
</dbReference>
<dbReference type="PANTHER" id="PTHR30250:SF11">
    <property type="entry name" value="O-ANTIGEN TRANSPORTER-RELATED"/>
    <property type="match status" value="1"/>
</dbReference>
<dbReference type="EMBL" id="PPTX01000016">
    <property type="protein sequence ID" value="RDB78114.1"/>
    <property type="molecule type" value="Genomic_DNA"/>
</dbReference>
<protein>
    <submittedName>
        <fullName evidence="7">Flippase</fullName>
    </submittedName>
</protein>
<keyword evidence="2" id="KW-1003">Cell membrane</keyword>
<feature type="transmembrane region" description="Helical" evidence="6">
    <location>
        <begin position="80"/>
        <end position="103"/>
    </location>
</feature>
<evidence type="ECO:0000256" key="2">
    <source>
        <dbReference type="ARBA" id="ARBA00022475"/>
    </source>
</evidence>
<feature type="transmembrane region" description="Helical" evidence="6">
    <location>
        <begin position="115"/>
        <end position="134"/>
    </location>
</feature>
<dbReference type="AlphaFoldDB" id="A0A369MPA5"/>
<sequence>MSGFRQNIFHQYGLQVAKYIFPYLTLPYLTRVLEPDAYAVRAYILAAMTFMQVFLDYGFNSYGTKVVAESINDEGLIHRVTSSIALLRIMLAVVGAIALLPVTSSIPIMGANPCYVAIAYLGVCFKAMLPDFIFQGKEDMGIITKRFVVSQAVATFLIFATVRAPSDLLWVPVIEALASFIALAWSWANALTVQGIRLVRPVTKELAYLFRQASIFFLSGASTTVFTALTTLMIGVFIVDQVEIAYWSVAMTAVNAIQSLYTPITNSLYPHMVKCKDFALVKKLLIVGMPVVFVGSVLFALLSNEVMWVLGGEQYLAGSYVISLVSPVLLFSFPAMLLGFPVLAAIGHVRELTTSSAISAFFHIAGLFVLVFTGQFSIAGVAVLRVCTEMLLLIIRGGFAIRCRYLLRRRVRNECGNMPYCDQNEK</sequence>
<dbReference type="Pfam" id="PF01943">
    <property type="entry name" value="Polysacc_synt"/>
    <property type="match status" value="1"/>
</dbReference>
<dbReference type="InterPro" id="IPR002797">
    <property type="entry name" value="Polysacc_synth"/>
</dbReference>
<feature type="transmembrane region" description="Helical" evidence="6">
    <location>
        <begin position="146"/>
        <end position="164"/>
    </location>
</feature>
<name>A0A369MPA5_EGGLN</name>